<keyword evidence="3" id="KW-0812">Transmembrane</keyword>
<evidence type="ECO:0000256" key="1">
    <source>
        <dbReference type="ARBA" id="ARBA00022612"/>
    </source>
</evidence>
<gene>
    <name evidence="5" type="ORF">KL86APRO_10467</name>
</gene>
<keyword evidence="1" id="KW-1188">Viral release from host cell</keyword>
<organism evidence="5">
    <name type="scientific">uncultured Alphaproteobacteria bacterium</name>
    <dbReference type="NCBI Taxonomy" id="91750"/>
    <lineage>
        <taxon>Bacteria</taxon>
        <taxon>Pseudomonadati</taxon>
        <taxon>Pseudomonadota</taxon>
        <taxon>Alphaproteobacteria</taxon>
        <taxon>environmental samples</taxon>
    </lineage>
</organism>
<accession>A0A212J3Q6</accession>
<evidence type="ECO:0000256" key="3">
    <source>
        <dbReference type="SAM" id="Phobius"/>
    </source>
</evidence>
<feature type="transmembrane region" description="Helical" evidence="3">
    <location>
        <begin position="614"/>
        <end position="639"/>
    </location>
</feature>
<evidence type="ECO:0000259" key="4">
    <source>
        <dbReference type="Pfam" id="PF10145"/>
    </source>
</evidence>
<feature type="coiled-coil region" evidence="2">
    <location>
        <begin position="27"/>
        <end position="64"/>
    </location>
</feature>
<feature type="transmembrane region" description="Helical" evidence="3">
    <location>
        <begin position="538"/>
        <end position="561"/>
    </location>
</feature>
<keyword evidence="2" id="KW-0175">Coiled coil</keyword>
<dbReference type="PANTHER" id="PTHR37813:SF1">
    <property type="entry name" value="FELS-2 PROPHAGE PROTEIN"/>
    <property type="match status" value="1"/>
</dbReference>
<sequence length="780" mass="79553">MADLKLKILMEAAEKISAPFKRATQSTDTLRASMKSATEKVRDLEKASANVEAFARLKREAKANATALAEAQARAQEMGRALEGAGNGTKKAQAAFARARREVDRLKQAQTSNASETAIMRARLGEAAISTRTLATSQRQLKRDLEAARTAATDQAKALDAVRAKTTALAKAREKMGRTMGMQANMAVGGAAGMAMGGGALALGSGMAGAGISFGEQMSAVGAVARIDKTSAEFKMLSDQAKELGVNTSFSASEAGAGMQKLAMAGFGAKEIYASMPGMLNLAKAGATDLGQTADIASNILSAFGMKADEMDRLGDVMTATFTRSNVDLQMLGETMKYTAPIASQFGASVEDVAAMSGLLGNIGIQGSNAGTALRSLFTRMAAPPKDARDALIELGVATQTASGDMRSMTDILGDVAKKTEGLGDAKRLALFTAIAGQEAGASLAELVRKGGTGEITKFVEVLKNAKGESARVAAAMGDNAAGDIKGFTSAVEGLNIALTETNDAPLRSLIQSATGVVRGIQGWVTANPVLAGTLVKVAAAIAGLVFVGGFLATMIAGLLGPFAMARFALTALGIHAGFAGGAMNLLTGGFGLAGKAASVLFPMLASGIKTVGLAFAANPIGFAVMAIAAAAALVIAYWEPISAFFADLWGGISEGFAAAWKVILSGIEAIKAPLAWIGGIFDKVFGGGVEPQQATDGEFADAEAAPKRAPVKIAPSPAASAMAAPAMAGAVNLGGVSITVNAAPGQSAVDIAKQVRIEFDKLMARTRGSAGARLYDEEN</sequence>
<reference evidence="5" key="1">
    <citation type="submission" date="2016-04" db="EMBL/GenBank/DDBJ databases">
        <authorList>
            <person name="Evans L.H."/>
            <person name="Alamgir A."/>
            <person name="Owens N."/>
            <person name="Weber N.D."/>
            <person name="Virtaneva K."/>
            <person name="Barbian K."/>
            <person name="Babar A."/>
            <person name="Rosenke K."/>
        </authorList>
    </citation>
    <scope>NUCLEOTIDE SEQUENCE</scope>
    <source>
        <strain evidence="5">86</strain>
    </source>
</reference>
<feature type="transmembrane region" description="Helical" evidence="3">
    <location>
        <begin position="568"/>
        <end position="594"/>
    </location>
</feature>
<dbReference type="AlphaFoldDB" id="A0A212J3Q6"/>
<feature type="domain" description="Phage tail tape measure protein" evidence="4">
    <location>
        <begin position="238"/>
        <end position="437"/>
    </location>
</feature>
<proteinExistence type="predicted"/>
<protein>
    <submittedName>
        <fullName evidence="5">Phage tail fiber protein</fullName>
    </submittedName>
</protein>
<keyword evidence="3" id="KW-0472">Membrane</keyword>
<evidence type="ECO:0000313" key="5">
    <source>
        <dbReference type="EMBL" id="SBV94088.1"/>
    </source>
</evidence>
<evidence type="ECO:0000256" key="2">
    <source>
        <dbReference type="SAM" id="Coils"/>
    </source>
</evidence>
<dbReference type="Pfam" id="PF10145">
    <property type="entry name" value="PhageMin_Tail"/>
    <property type="match status" value="1"/>
</dbReference>
<keyword evidence="3" id="KW-1133">Transmembrane helix</keyword>
<dbReference type="PANTHER" id="PTHR37813">
    <property type="entry name" value="FELS-2 PROPHAGE PROTEIN"/>
    <property type="match status" value="1"/>
</dbReference>
<dbReference type="EMBL" id="FLUO01000001">
    <property type="protein sequence ID" value="SBV94088.1"/>
    <property type="molecule type" value="Genomic_DNA"/>
</dbReference>
<dbReference type="NCBIfam" id="TIGR01760">
    <property type="entry name" value="tape_meas_TP901"/>
    <property type="match status" value="1"/>
</dbReference>
<dbReference type="InterPro" id="IPR010090">
    <property type="entry name" value="Phage_tape_meas"/>
</dbReference>
<name>A0A212J3Q6_9PROT</name>